<reference evidence="2 3" key="1">
    <citation type="submission" date="2019-12" db="EMBL/GenBank/DDBJ databases">
        <title>Genomic-based taxomic classification of the family Erythrobacteraceae.</title>
        <authorList>
            <person name="Xu L."/>
        </authorList>
    </citation>
    <scope>NUCLEOTIDE SEQUENCE [LARGE SCALE GENOMIC DNA]</scope>
    <source>
        <strain evidence="2 3">MCCC 1A09965</strain>
    </source>
</reference>
<name>A0A844YBM6_9SPHN</name>
<protein>
    <submittedName>
        <fullName evidence="2">Uncharacterized protein</fullName>
    </submittedName>
</protein>
<evidence type="ECO:0000313" key="2">
    <source>
        <dbReference type="EMBL" id="MXO61397.1"/>
    </source>
</evidence>
<dbReference type="EMBL" id="WTYN01000001">
    <property type="protein sequence ID" value="MXO61397.1"/>
    <property type="molecule type" value="Genomic_DNA"/>
</dbReference>
<dbReference type="AlphaFoldDB" id="A0A844YBM6"/>
<dbReference type="Proteomes" id="UP000445582">
    <property type="component" value="Unassembled WGS sequence"/>
</dbReference>
<evidence type="ECO:0000313" key="3">
    <source>
        <dbReference type="Proteomes" id="UP000445582"/>
    </source>
</evidence>
<accession>A0A844YBM6</accession>
<feature type="compositionally biased region" description="Basic and acidic residues" evidence="1">
    <location>
        <begin position="184"/>
        <end position="198"/>
    </location>
</feature>
<gene>
    <name evidence="2" type="ORF">GRI48_00050</name>
</gene>
<feature type="region of interest" description="Disordered" evidence="1">
    <location>
        <begin position="184"/>
        <end position="206"/>
    </location>
</feature>
<comment type="caution">
    <text evidence="2">The sequence shown here is derived from an EMBL/GenBank/DDBJ whole genome shotgun (WGS) entry which is preliminary data.</text>
</comment>
<evidence type="ECO:0000256" key="1">
    <source>
        <dbReference type="SAM" id="MobiDB-lite"/>
    </source>
</evidence>
<keyword evidence="3" id="KW-1185">Reference proteome</keyword>
<proteinExistence type="predicted"/>
<dbReference type="RefSeq" id="WP_160669576.1">
    <property type="nucleotide sequence ID" value="NZ_WTYN01000001.1"/>
</dbReference>
<sequence length="332" mass="38163">MTFNDAGAIPLQHRPSLTVRELDHLDYLAKIRHWLRDDAWNPGGTSLRFENPDYRVGDLIVVDGNITKAKPLVGRPCFGIATALLRYEYATRYVKGRGAMPAGRCHTCKAKDACRWVVTNRLKSVPSLERSWTSWLQEGGPSMFSMPNYKGSGQQRSWVELCRELRQVHFTSANDQHVATAYAEKDRIAREKDKERQAQNRRRARRNGEIDEFDEELLKKAAIKRAVALVEFRKDPECPRVLSRLPQKSLKELLEVWLGREILRAMKTKDNAPSIARWIARTGRSNTSKNHSSLSSRVAKDLQRIEKLERAHWRNEILLPPLDRQNEFPSGG</sequence>
<dbReference type="OrthoDB" id="7055905at2"/>
<organism evidence="2 3">
    <name type="scientific">Qipengyuania oceanensis</name>
    <dbReference type="NCBI Taxonomy" id="1463597"/>
    <lineage>
        <taxon>Bacteria</taxon>
        <taxon>Pseudomonadati</taxon>
        <taxon>Pseudomonadota</taxon>
        <taxon>Alphaproteobacteria</taxon>
        <taxon>Sphingomonadales</taxon>
        <taxon>Erythrobacteraceae</taxon>
        <taxon>Qipengyuania</taxon>
    </lineage>
</organism>